<evidence type="ECO:0000313" key="2">
    <source>
        <dbReference type="EMBL" id="TDK25301.1"/>
    </source>
</evidence>
<evidence type="ECO:0000259" key="1">
    <source>
        <dbReference type="Pfam" id="PF17032"/>
    </source>
</evidence>
<gene>
    <name evidence="2" type="ORF">E2F48_08450</name>
</gene>
<dbReference type="EMBL" id="SMTK01000003">
    <property type="protein sequence ID" value="TDK25301.1"/>
    <property type="molecule type" value="Genomic_DNA"/>
</dbReference>
<dbReference type="Pfam" id="PF17032">
    <property type="entry name" value="Zn_ribbon_15"/>
    <property type="match status" value="1"/>
</dbReference>
<protein>
    <submittedName>
        <fullName evidence="2">Zinc-ribbon domain-containing protein</fullName>
    </submittedName>
</protein>
<organism evidence="2 3">
    <name type="scientific">Arthrobacter crusticola</name>
    <dbReference type="NCBI Taxonomy" id="2547960"/>
    <lineage>
        <taxon>Bacteria</taxon>
        <taxon>Bacillati</taxon>
        <taxon>Actinomycetota</taxon>
        <taxon>Actinomycetes</taxon>
        <taxon>Micrococcales</taxon>
        <taxon>Micrococcaceae</taxon>
        <taxon>Arthrobacter</taxon>
    </lineage>
</organism>
<sequence length="76" mass="8531">MFFLFGLTSRERVLFSRSASCHFCGRFAPQQVIQRATKFTVFFIPLLTVRKSRLLVCTNCGGASPLSAQQQRAMAV</sequence>
<reference evidence="2 3" key="1">
    <citation type="submission" date="2019-03" db="EMBL/GenBank/DDBJ databases">
        <title>Arthrobacter sp. nov., an bacterium isolated from biocrust in Mu Us Desert.</title>
        <authorList>
            <person name="Lixiong L."/>
        </authorList>
    </citation>
    <scope>NUCLEOTIDE SEQUENCE [LARGE SCALE GENOMIC DNA]</scope>
    <source>
        <strain evidence="2 3">SLN-3</strain>
    </source>
</reference>
<dbReference type="RefSeq" id="WP_133403577.1">
    <property type="nucleotide sequence ID" value="NZ_SMTK01000003.1"/>
</dbReference>
<proteinExistence type="predicted"/>
<accession>A0A4R5TVZ8</accession>
<dbReference type="Proteomes" id="UP000295411">
    <property type="component" value="Unassembled WGS sequence"/>
</dbReference>
<feature type="domain" description="Zinc-ribbon 15" evidence="1">
    <location>
        <begin position="20"/>
        <end position="67"/>
    </location>
</feature>
<comment type="caution">
    <text evidence="2">The sequence shown here is derived from an EMBL/GenBank/DDBJ whole genome shotgun (WGS) entry which is preliminary data.</text>
</comment>
<dbReference type="OrthoDB" id="4377018at2"/>
<name>A0A4R5TVZ8_9MICC</name>
<dbReference type="InterPro" id="IPR031493">
    <property type="entry name" value="Zinc_ribbon_15"/>
</dbReference>
<dbReference type="AlphaFoldDB" id="A0A4R5TVZ8"/>
<evidence type="ECO:0000313" key="3">
    <source>
        <dbReference type="Proteomes" id="UP000295411"/>
    </source>
</evidence>
<keyword evidence="3" id="KW-1185">Reference proteome</keyword>